<dbReference type="GO" id="GO:0006352">
    <property type="term" value="P:DNA-templated transcription initiation"/>
    <property type="evidence" value="ECO:0007669"/>
    <property type="project" value="InterPro"/>
</dbReference>
<comment type="caution">
    <text evidence="3">The sequence shown here is derived from an EMBL/GenBank/DDBJ whole genome shotgun (WGS) entry which is preliminary data.</text>
</comment>
<reference evidence="3 4" key="1">
    <citation type="submission" date="2017-05" db="EMBL/GenBank/DDBJ databases">
        <title>Butyricicoccus porcorum sp. nov. a butyrate-producing bacterium from the swine intestinal tract.</title>
        <authorList>
            <person name="Trachsel J."/>
            <person name="Humphrey S."/>
            <person name="Allen H.K."/>
        </authorList>
    </citation>
    <scope>NUCLEOTIDE SEQUENCE [LARGE SCALE GENOMIC DNA]</scope>
    <source>
        <strain evidence="3">BB10</strain>
    </source>
</reference>
<dbReference type="InterPro" id="IPR013324">
    <property type="entry name" value="RNA_pol_sigma_r3/r4-like"/>
</dbReference>
<dbReference type="Gene3D" id="1.10.10.10">
    <property type="entry name" value="Winged helix-like DNA-binding domain superfamily/Winged helix DNA-binding domain"/>
    <property type="match status" value="1"/>
</dbReference>
<evidence type="ECO:0000313" key="3">
    <source>
        <dbReference type="EMBL" id="OUM21889.1"/>
    </source>
</evidence>
<evidence type="ECO:0000256" key="1">
    <source>
        <dbReference type="SAM" id="MobiDB-lite"/>
    </source>
</evidence>
<dbReference type="EMBL" id="NHOC01000001">
    <property type="protein sequence ID" value="OUM21889.1"/>
    <property type="molecule type" value="Genomic_DNA"/>
</dbReference>
<dbReference type="Pfam" id="PF08281">
    <property type="entry name" value="Sigma70_r4_2"/>
    <property type="match status" value="1"/>
</dbReference>
<dbReference type="SUPFAM" id="SSF88659">
    <property type="entry name" value="Sigma3 and sigma4 domains of RNA polymerase sigma factors"/>
    <property type="match status" value="1"/>
</dbReference>
<dbReference type="InterPro" id="IPR013249">
    <property type="entry name" value="RNA_pol_sigma70_r4_t2"/>
</dbReference>
<feature type="domain" description="RNA polymerase sigma factor 70 region 4 type 2" evidence="2">
    <location>
        <begin position="34"/>
        <end position="86"/>
    </location>
</feature>
<accession>A0A252F7Z2</accession>
<sequence length="109" mass="12360">MTSRRKELSMSNQSHSAAGQKRNSVATDMELRRRLLSCMAETLTSQQYQVFVLNFLEGMPQKEIAAEFGLSRSAVCKTVAAAKYRLRLALGYTFEPPDPDEDFYETEVD</sequence>
<protein>
    <recommendedName>
        <fullName evidence="2">RNA polymerase sigma factor 70 region 4 type 2 domain-containing protein</fullName>
    </recommendedName>
</protein>
<dbReference type="GO" id="GO:0016987">
    <property type="term" value="F:sigma factor activity"/>
    <property type="evidence" value="ECO:0007669"/>
    <property type="project" value="InterPro"/>
</dbReference>
<dbReference type="CDD" id="cd06171">
    <property type="entry name" value="Sigma70_r4"/>
    <property type="match status" value="1"/>
</dbReference>
<organism evidence="3 4">
    <name type="scientific">Butyricicoccus porcorum</name>
    <dbReference type="NCBI Taxonomy" id="1945634"/>
    <lineage>
        <taxon>Bacteria</taxon>
        <taxon>Bacillati</taxon>
        <taxon>Bacillota</taxon>
        <taxon>Clostridia</taxon>
        <taxon>Eubacteriales</taxon>
        <taxon>Butyricicoccaceae</taxon>
        <taxon>Butyricicoccus</taxon>
    </lineage>
</organism>
<evidence type="ECO:0000313" key="4">
    <source>
        <dbReference type="Proteomes" id="UP000194903"/>
    </source>
</evidence>
<feature type="region of interest" description="Disordered" evidence="1">
    <location>
        <begin position="1"/>
        <end position="25"/>
    </location>
</feature>
<dbReference type="GO" id="GO:0003677">
    <property type="term" value="F:DNA binding"/>
    <property type="evidence" value="ECO:0007669"/>
    <property type="project" value="InterPro"/>
</dbReference>
<dbReference type="NCBIfam" id="TIGR02937">
    <property type="entry name" value="sigma70-ECF"/>
    <property type="match status" value="1"/>
</dbReference>
<gene>
    <name evidence="3" type="ORF">CBW42_01335</name>
</gene>
<dbReference type="InterPro" id="IPR036388">
    <property type="entry name" value="WH-like_DNA-bd_sf"/>
</dbReference>
<dbReference type="InterPro" id="IPR014284">
    <property type="entry name" value="RNA_pol_sigma-70_dom"/>
</dbReference>
<dbReference type="AlphaFoldDB" id="A0A252F7Z2"/>
<feature type="compositionally biased region" description="Polar residues" evidence="1">
    <location>
        <begin position="9"/>
        <end position="25"/>
    </location>
</feature>
<dbReference type="Proteomes" id="UP000194903">
    <property type="component" value="Unassembled WGS sequence"/>
</dbReference>
<name>A0A252F7Z2_9FIRM</name>
<proteinExistence type="predicted"/>
<keyword evidence="4" id="KW-1185">Reference proteome</keyword>
<evidence type="ECO:0000259" key="2">
    <source>
        <dbReference type="Pfam" id="PF08281"/>
    </source>
</evidence>